<dbReference type="Pfam" id="PF01501">
    <property type="entry name" value="Glyco_transf_8"/>
    <property type="match status" value="1"/>
</dbReference>
<protein>
    <submittedName>
        <fullName evidence="2">Nucleotide-diphospho-sugar transferase</fullName>
    </submittedName>
</protein>
<feature type="transmembrane region" description="Helical" evidence="1">
    <location>
        <begin position="24"/>
        <end position="44"/>
    </location>
</feature>
<sequence length="365" mass="42274">MKYHDGYGYAPLGRHRSNRRCPTSTYVFVFVLGTSLFFNLVHLLKPAAPRHECDHRMVLDDLDDLNNMDPVNTTDLSFEWDRLTTNAPSEQERAIVSSLYSDAYLPGILTLAQSLTAANTAARYILMYFPERISPRSVCLAQEAGWEMMPVERIPPPDDRPLFYRYVDQYTKLRIWTLDQIGIKMAVYLDGDTVVKRNIDELFTLPYNFAAVPDVYVPRPGFFMDINAGVIVFRPSTAIFTDMVRKVPIAKYNRGDSEQGFLRMYFARQVVRLPYIYNANMAIKVRSQHAWGAVMEDLRVIHYTLTKPFPEENNVTNDAVKCEAFVRETLAERKAEENGFWKPEMELWEHHYNESLRLLKGKCPL</sequence>
<evidence type="ECO:0000256" key="1">
    <source>
        <dbReference type="SAM" id="Phobius"/>
    </source>
</evidence>
<gene>
    <name evidence="2" type="ORF">SCHPADRAFT_857008</name>
</gene>
<dbReference type="InterPro" id="IPR050587">
    <property type="entry name" value="GNT1/Glycosyltrans_8"/>
</dbReference>
<reference evidence="2 3" key="1">
    <citation type="submission" date="2015-04" db="EMBL/GenBank/DDBJ databases">
        <title>Complete genome sequence of Schizopora paradoxa KUC8140, a cosmopolitan wood degrader in East Asia.</title>
        <authorList>
            <consortium name="DOE Joint Genome Institute"/>
            <person name="Min B."/>
            <person name="Park H."/>
            <person name="Jang Y."/>
            <person name="Kim J.-J."/>
            <person name="Kim K.H."/>
            <person name="Pangilinan J."/>
            <person name="Lipzen A."/>
            <person name="Riley R."/>
            <person name="Grigoriev I.V."/>
            <person name="Spatafora J.W."/>
            <person name="Choi I.-G."/>
        </authorList>
    </citation>
    <scope>NUCLEOTIDE SEQUENCE [LARGE SCALE GENOMIC DNA]</scope>
    <source>
        <strain evidence="2 3">KUC8140</strain>
    </source>
</reference>
<dbReference type="Proteomes" id="UP000053477">
    <property type="component" value="Unassembled WGS sequence"/>
</dbReference>
<organism evidence="2 3">
    <name type="scientific">Schizopora paradoxa</name>
    <dbReference type="NCBI Taxonomy" id="27342"/>
    <lineage>
        <taxon>Eukaryota</taxon>
        <taxon>Fungi</taxon>
        <taxon>Dikarya</taxon>
        <taxon>Basidiomycota</taxon>
        <taxon>Agaricomycotina</taxon>
        <taxon>Agaricomycetes</taxon>
        <taxon>Hymenochaetales</taxon>
        <taxon>Schizoporaceae</taxon>
        <taxon>Schizopora</taxon>
    </lineage>
</organism>
<dbReference type="EMBL" id="KQ086035">
    <property type="protein sequence ID" value="KLO10111.1"/>
    <property type="molecule type" value="Genomic_DNA"/>
</dbReference>
<name>A0A0H2RZB1_9AGAM</name>
<accession>A0A0H2RZB1</accession>
<dbReference type="SUPFAM" id="SSF53448">
    <property type="entry name" value="Nucleotide-diphospho-sugar transferases"/>
    <property type="match status" value="1"/>
</dbReference>
<keyword evidence="1" id="KW-0472">Membrane</keyword>
<keyword evidence="3" id="KW-1185">Reference proteome</keyword>
<proteinExistence type="predicted"/>
<dbReference type="InParanoid" id="A0A0H2RZB1"/>
<evidence type="ECO:0000313" key="3">
    <source>
        <dbReference type="Proteomes" id="UP000053477"/>
    </source>
</evidence>
<keyword evidence="1" id="KW-0812">Transmembrane</keyword>
<dbReference type="AlphaFoldDB" id="A0A0H2RZB1"/>
<dbReference type="Gene3D" id="3.90.550.10">
    <property type="entry name" value="Spore Coat Polysaccharide Biosynthesis Protein SpsA, Chain A"/>
    <property type="match status" value="1"/>
</dbReference>
<dbReference type="InterPro" id="IPR002495">
    <property type="entry name" value="Glyco_trans_8"/>
</dbReference>
<keyword evidence="2" id="KW-0808">Transferase</keyword>
<evidence type="ECO:0000313" key="2">
    <source>
        <dbReference type="EMBL" id="KLO10111.1"/>
    </source>
</evidence>
<dbReference type="PANTHER" id="PTHR11183">
    <property type="entry name" value="GLYCOGENIN SUBFAMILY MEMBER"/>
    <property type="match status" value="1"/>
</dbReference>
<dbReference type="GO" id="GO:0016757">
    <property type="term" value="F:glycosyltransferase activity"/>
    <property type="evidence" value="ECO:0007669"/>
    <property type="project" value="InterPro"/>
</dbReference>
<dbReference type="InterPro" id="IPR029044">
    <property type="entry name" value="Nucleotide-diphossugar_trans"/>
</dbReference>
<dbReference type="OrthoDB" id="2014201at2759"/>
<keyword evidence="1" id="KW-1133">Transmembrane helix</keyword>
<dbReference type="STRING" id="27342.A0A0H2RZB1"/>